<reference evidence="1" key="1">
    <citation type="submission" date="2019-08" db="EMBL/GenBank/DDBJ databases">
        <authorList>
            <person name="Kucharzyk K."/>
            <person name="Murdoch R.W."/>
            <person name="Higgins S."/>
            <person name="Loffler F."/>
        </authorList>
    </citation>
    <scope>NUCLEOTIDE SEQUENCE</scope>
</reference>
<dbReference type="EMBL" id="VSSQ01000063">
    <property type="protein sequence ID" value="MPL71997.1"/>
    <property type="molecule type" value="Genomic_DNA"/>
</dbReference>
<accession>A0A644TZW4</accession>
<name>A0A644TZW4_9ZZZZ</name>
<protein>
    <submittedName>
        <fullName evidence="1">Uncharacterized protein</fullName>
    </submittedName>
</protein>
<organism evidence="1">
    <name type="scientific">bioreactor metagenome</name>
    <dbReference type="NCBI Taxonomy" id="1076179"/>
    <lineage>
        <taxon>unclassified sequences</taxon>
        <taxon>metagenomes</taxon>
        <taxon>ecological metagenomes</taxon>
    </lineage>
</organism>
<gene>
    <name evidence="1" type="ORF">SDC9_17776</name>
</gene>
<dbReference type="AlphaFoldDB" id="A0A644TZW4"/>
<sequence>MKWYTYKNYGATGSKNITTKVIIKNLKYKLWKVYNKKLSYKYGNNKIKFKLNLKSGEKFKLKLKVYKPIK</sequence>
<proteinExistence type="predicted"/>
<evidence type="ECO:0000313" key="1">
    <source>
        <dbReference type="EMBL" id="MPL71997.1"/>
    </source>
</evidence>
<comment type="caution">
    <text evidence="1">The sequence shown here is derived from an EMBL/GenBank/DDBJ whole genome shotgun (WGS) entry which is preliminary data.</text>
</comment>